<dbReference type="EMBL" id="JBFXLU010000129">
    <property type="protein sequence ID" value="KAL2839727.1"/>
    <property type="molecule type" value="Genomic_DNA"/>
</dbReference>
<keyword evidence="1 3" id="KW-0378">Hydrolase</keyword>
<gene>
    <name evidence="3" type="ORF">BJY01DRAFT_257588</name>
</gene>
<dbReference type="InterPro" id="IPR010905">
    <property type="entry name" value="Glyco_hydro_88"/>
</dbReference>
<dbReference type="InterPro" id="IPR052043">
    <property type="entry name" value="PolySaccharide_Degr_Enz"/>
</dbReference>
<dbReference type="PANTHER" id="PTHR33886:SF9">
    <property type="entry name" value="UNSATURATED RHAMNOGALACTURONAN HYDROLASE (EUROFUNG)"/>
    <property type="match status" value="1"/>
</dbReference>
<evidence type="ECO:0000256" key="2">
    <source>
        <dbReference type="SAM" id="SignalP"/>
    </source>
</evidence>
<sequence length="391" mass="43551">MGVSFLAKAASLLLATATASTTASAAATSAKGNYTEHLSESFLSKGVTLSRNYAYAVLYTGIELAYNKTSNPVYYNYVKTQLDGVLNDDGSFVVPITSTLSLDDIRIGLNFLWLWSVTGEDKYKNAADYLRGQLDYTPRNPDGGFWHRRPTYPDQMWLDGIYMASNFYTQYTAWFQPGNETAWDDIINQYDLIEAHTRDNSTGLLFHGYDASGTAVWADPVTGAAPHIWDRAVGWYFMSLIEMLDYFPKTHAGYARNVKRFQTLAAAVKKSQDSASGGWWLIMDPPYPSDPRNYIESSGSAMFTYGLLRGIRKGLLKEKEYGKVARKGYEALKRDFVGTNANGTLNWEGTVQVGSLGSNGTFEYYISVPLAQNDYKGAGPFIYASYELEGY</sequence>
<dbReference type="Gene3D" id="1.50.10.10">
    <property type="match status" value="1"/>
</dbReference>
<dbReference type="InterPro" id="IPR008928">
    <property type="entry name" value="6-hairpin_glycosidase_sf"/>
</dbReference>
<reference evidence="3 4" key="1">
    <citation type="submission" date="2024-07" db="EMBL/GenBank/DDBJ databases">
        <title>Section-level genome sequencing and comparative genomics of Aspergillus sections Usti and Cavernicolus.</title>
        <authorList>
            <consortium name="Lawrence Berkeley National Laboratory"/>
            <person name="Nybo J.L."/>
            <person name="Vesth T.C."/>
            <person name="Theobald S."/>
            <person name="Frisvad J.C."/>
            <person name="Larsen T.O."/>
            <person name="Kjaerboelling I."/>
            <person name="Rothschild-Mancinelli K."/>
            <person name="Lyhne E.K."/>
            <person name="Kogle M.E."/>
            <person name="Barry K."/>
            <person name="Clum A."/>
            <person name="Na H."/>
            <person name="Ledsgaard L."/>
            <person name="Lin J."/>
            <person name="Lipzen A."/>
            <person name="Kuo A."/>
            <person name="Riley R."/>
            <person name="Mondo S."/>
            <person name="Labutti K."/>
            <person name="Haridas S."/>
            <person name="Pangalinan J."/>
            <person name="Salamov A.A."/>
            <person name="Simmons B.A."/>
            <person name="Magnuson J.K."/>
            <person name="Chen J."/>
            <person name="Drula E."/>
            <person name="Henrissat B."/>
            <person name="Wiebenga A."/>
            <person name="Lubbers R.J."/>
            <person name="Gomes A.C."/>
            <person name="Makela M.R."/>
            <person name="Stajich J."/>
            <person name="Grigoriev I.V."/>
            <person name="Mortensen U.H."/>
            <person name="De Vries R.P."/>
            <person name="Baker S.E."/>
            <person name="Andersen M.R."/>
        </authorList>
    </citation>
    <scope>NUCLEOTIDE SEQUENCE [LARGE SCALE GENOMIC DNA]</scope>
    <source>
        <strain evidence="3 4">CBS 123904</strain>
    </source>
</reference>
<dbReference type="InterPro" id="IPR012341">
    <property type="entry name" value="6hp_glycosidase-like_sf"/>
</dbReference>
<name>A0ABR4JKU7_9EURO</name>
<feature type="chain" id="PRO_5046540303" evidence="2">
    <location>
        <begin position="26"/>
        <end position="391"/>
    </location>
</feature>
<dbReference type="Proteomes" id="UP001610446">
    <property type="component" value="Unassembled WGS sequence"/>
</dbReference>
<dbReference type="SUPFAM" id="SSF48208">
    <property type="entry name" value="Six-hairpin glycosidases"/>
    <property type="match status" value="1"/>
</dbReference>
<accession>A0ABR4JKU7</accession>
<proteinExistence type="predicted"/>
<keyword evidence="2" id="KW-0732">Signal</keyword>
<dbReference type="PANTHER" id="PTHR33886">
    <property type="entry name" value="UNSATURATED RHAMNOGALACTURONAN HYDROLASE (EUROFUNG)"/>
    <property type="match status" value="1"/>
</dbReference>
<protein>
    <submittedName>
        <fullName evidence="3">Glycosyl hydrolase</fullName>
    </submittedName>
</protein>
<keyword evidence="4" id="KW-1185">Reference proteome</keyword>
<comment type="caution">
    <text evidence="3">The sequence shown here is derived from an EMBL/GenBank/DDBJ whole genome shotgun (WGS) entry which is preliminary data.</text>
</comment>
<evidence type="ECO:0000313" key="4">
    <source>
        <dbReference type="Proteomes" id="UP001610446"/>
    </source>
</evidence>
<feature type="signal peptide" evidence="2">
    <location>
        <begin position="1"/>
        <end position="25"/>
    </location>
</feature>
<dbReference type="Pfam" id="PF07470">
    <property type="entry name" value="Glyco_hydro_88"/>
    <property type="match status" value="1"/>
</dbReference>
<evidence type="ECO:0000256" key="1">
    <source>
        <dbReference type="ARBA" id="ARBA00022801"/>
    </source>
</evidence>
<evidence type="ECO:0000313" key="3">
    <source>
        <dbReference type="EMBL" id="KAL2839727.1"/>
    </source>
</evidence>
<organism evidence="3 4">
    <name type="scientific">Aspergillus pseudoustus</name>
    <dbReference type="NCBI Taxonomy" id="1810923"/>
    <lineage>
        <taxon>Eukaryota</taxon>
        <taxon>Fungi</taxon>
        <taxon>Dikarya</taxon>
        <taxon>Ascomycota</taxon>
        <taxon>Pezizomycotina</taxon>
        <taxon>Eurotiomycetes</taxon>
        <taxon>Eurotiomycetidae</taxon>
        <taxon>Eurotiales</taxon>
        <taxon>Aspergillaceae</taxon>
        <taxon>Aspergillus</taxon>
        <taxon>Aspergillus subgen. Nidulantes</taxon>
    </lineage>
</organism>
<dbReference type="GO" id="GO:0016787">
    <property type="term" value="F:hydrolase activity"/>
    <property type="evidence" value="ECO:0007669"/>
    <property type="project" value="UniProtKB-KW"/>
</dbReference>